<evidence type="ECO:0000259" key="1">
    <source>
        <dbReference type="Pfam" id="PF01261"/>
    </source>
</evidence>
<accession>A0A127Q5V8</accession>
<evidence type="ECO:0000313" key="3">
    <source>
        <dbReference type="Proteomes" id="UP000074561"/>
    </source>
</evidence>
<dbReference type="PATRIC" id="fig|279113.9.peg.3038"/>
<dbReference type="InterPro" id="IPR036237">
    <property type="entry name" value="Xyl_isomerase-like_sf"/>
</dbReference>
<dbReference type="EMBL" id="CP013234">
    <property type="protein sequence ID" value="AMP05411.1"/>
    <property type="molecule type" value="Genomic_DNA"/>
</dbReference>
<dbReference type="KEGG" id="cpra:CPter91_3074"/>
<feature type="domain" description="Xylose isomerase-like TIM barrel" evidence="1">
    <location>
        <begin position="128"/>
        <end position="240"/>
    </location>
</feature>
<protein>
    <submittedName>
        <fullName evidence="2">Xylose isomerase-like TIM barrel family protein</fullName>
    </submittedName>
</protein>
<gene>
    <name evidence="2" type="ORF">CPter91_3074</name>
</gene>
<dbReference type="Proteomes" id="UP000074561">
    <property type="component" value="Chromosome"/>
</dbReference>
<dbReference type="InterPro" id="IPR013022">
    <property type="entry name" value="Xyl_isomerase-like_TIM-brl"/>
</dbReference>
<dbReference type="STRING" id="279113.CPter91_3074"/>
<sequence>MQATLKILIVASAYGVDFVQKQGHAAVLPLAAGAGADGLEVRRELCTGSDAEIALQLASLKDAMGAHGLQAVYSAPESLFRQNGDLDLALLTARLHEATILGAATLKLQMHDYAGGVDTTALQHALSQSAVTLLLENGQQKTGSRISEFSSFFSICAAHSPVIPVAMTFDIGNWSWAGEDAVTAAQVLASHVRYIHCKDVRGSGMRRFAVAPGEGGIDWRACLARLPGDAPRAIEYPLPADPAAQIHHARQLRSAPASHSHGASTCR</sequence>
<reference evidence="2 3" key="1">
    <citation type="submission" date="2015-11" db="EMBL/GenBank/DDBJ databases">
        <title>Exploring the genomic traits of fungus-feeding bacterial genus Collimonas.</title>
        <authorList>
            <person name="Song C."/>
            <person name="Schmidt R."/>
            <person name="de Jager V."/>
            <person name="Krzyzanowska D."/>
            <person name="Jongedijk E."/>
            <person name="Cankar K."/>
            <person name="Beekwilder J."/>
            <person name="van Veen A."/>
            <person name="de Boer W."/>
            <person name="van Veen J.A."/>
            <person name="Garbeva P."/>
        </authorList>
    </citation>
    <scope>NUCLEOTIDE SEQUENCE [LARGE SCALE GENOMIC DNA]</scope>
    <source>
        <strain evidence="2 3">Ter91</strain>
    </source>
</reference>
<dbReference type="GO" id="GO:0016853">
    <property type="term" value="F:isomerase activity"/>
    <property type="evidence" value="ECO:0007669"/>
    <property type="project" value="UniProtKB-KW"/>
</dbReference>
<keyword evidence="2" id="KW-0413">Isomerase</keyword>
<dbReference type="Pfam" id="PF01261">
    <property type="entry name" value="AP_endonuc_2"/>
    <property type="match status" value="1"/>
</dbReference>
<dbReference type="Gene3D" id="3.20.20.150">
    <property type="entry name" value="Divalent-metal-dependent TIM barrel enzymes"/>
    <property type="match status" value="1"/>
</dbReference>
<dbReference type="SUPFAM" id="SSF51658">
    <property type="entry name" value="Xylose isomerase-like"/>
    <property type="match status" value="1"/>
</dbReference>
<dbReference type="AlphaFoldDB" id="A0A127Q5V8"/>
<proteinExistence type="predicted"/>
<organism evidence="2 3">
    <name type="scientific">Collimonas pratensis</name>
    <dbReference type="NCBI Taxonomy" id="279113"/>
    <lineage>
        <taxon>Bacteria</taxon>
        <taxon>Pseudomonadati</taxon>
        <taxon>Pseudomonadota</taxon>
        <taxon>Betaproteobacteria</taxon>
        <taxon>Burkholderiales</taxon>
        <taxon>Oxalobacteraceae</taxon>
        <taxon>Collimonas</taxon>
    </lineage>
</organism>
<dbReference type="RefSeq" id="WP_167595174.1">
    <property type="nucleotide sequence ID" value="NZ_CP013234.1"/>
</dbReference>
<evidence type="ECO:0000313" key="2">
    <source>
        <dbReference type="EMBL" id="AMP05411.1"/>
    </source>
</evidence>
<name>A0A127Q5V8_9BURK</name>